<name>A0A1N7PH13_9BACT</name>
<evidence type="ECO:0000313" key="2">
    <source>
        <dbReference type="EMBL" id="SIT09868.1"/>
    </source>
</evidence>
<feature type="coiled-coil region" evidence="1">
    <location>
        <begin position="235"/>
        <end position="262"/>
    </location>
</feature>
<keyword evidence="1" id="KW-0175">Coiled coil</keyword>
<reference evidence="3" key="1">
    <citation type="submission" date="2017-01" db="EMBL/GenBank/DDBJ databases">
        <authorList>
            <person name="Varghese N."/>
            <person name="Submissions S."/>
        </authorList>
    </citation>
    <scope>NUCLEOTIDE SEQUENCE [LARGE SCALE GENOMIC DNA]</scope>
    <source>
        <strain evidence="3">DSM 21054</strain>
    </source>
</reference>
<dbReference type="Proteomes" id="UP000186917">
    <property type="component" value="Unassembled WGS sequence"/>
</dbReference>
<protein>
    <submittedName>
        <fullName evidence="2">Uncharacterized protein</fullName>
    </submittedName>
</protein>
<evidence type="ECO:0000256" key="1">
    <source>
        <dbReference type="SAM" id="Coils"/>
    </source>
</evidence>
<dbReference type="AlphaFoldDB" id="A0A1N7PH13"/>
<organism evidence="2 3">
    <name type="scientific">Filimonas lacunae</name>
    <dbReference type="NCBI Taxonomy" id="477680"/>
    <lineage>
        <taxon>Bacteria</taxon>
        <taxon>Pseudomonadati</taxon>
        <taxon>Bacteroidota</taxon>
        <taxon>Chitinophagia</taxon>
        <taxon>Chitinophagales</taxon>
        <taxon>Chitinophagaceae</taxon>
        <taxon>Filimonas</taxon>
    </lineage>
</organism>
<proteinExistence type="predicted"/>
<dbReference type="OrthoDB" id="606679at2"/>
<keyword evidence="3" id="KW-1185">Reference proteome</keyword>
<gene>
    <name evidence="2" type="ORF">SAMN05421788_103477</name>
</gene>
<dbReference type="STRING" id="477680.SAMN05421788_103477"/>
<evidence type="ECO:0000313" key="3">
    <source>
        <dbReference type="Proteomes" id="UP000186917"/>
    </source>
</evidence>
<accession>A0A1N7PH13</accession>
<sequence length="731" mass="83928">MPNTKQAGKEGYASYANLPEQKKVRIQRVERENGKQEDALLKIHGNVLYNVDYRSYIDTPYAEHDVYYHTIQTYLDVTYKKNYPIRIYLTNRFSNSSFTRRFTDVNMQFNTNDFRNRLRQRIKEYRPVDMLADSLQFWQRSISLKKMEFSQMNSSVNSSAAIQKVIEQKERMAYPEVQEKKNEFPELPDPGFKKPNAPAFKKVPDYLGDWFGKHGQEQVEKPKQPAVDTGFIQSLEAKKRKMDSLQQEIMAMEKKYKDCRNRWEALQSRKNAKLDQAGSIEELDAEIKARNIPDTALPAGYKTLWAVKSFGIGRTMVDYSELSAKNVSIKGGQVEYNPGYYIAVAAGTVDYRFRDYVVENKATRGQYLALVRVGKGLKNGNNIILTWYTGKKQLYNSSSANASQPDYRLMGFTLEGNYRITPSTYLTAEVAKSSLPFYNRPEAAKSLLKTAVNFNEHSNEAYSIKVQSVIKAYGTRLSGFYKHYGASFQSFSLITTGVEQDAWMVKVDQPLMRNKLMLGASVKKNDYTNPTTDLTYQSNMVFKSVQATLRIPKWPVLFVGYYPSSQLTKLSDNEYIENMFYSLVASANHYYKAATINMSTTAMYTRFYNKMSDSAFIYSNSSTFLFNQALFFKQLIYQATATVSLSADYNLYTLHNNVQYNLLKWLTAEGGVKFNKQTNYNIGQTGVNAGAIIKVNKLGEFQFSYEKGFIPGLNRQLVSNNTGRFSYFKIF</sequence>
<dbReference type="RefSeq" id="WP_144264036.1">
    <property type="nucleotide sequence ID" value="NZ_AP017422.1"/>
</dbReference>
<dbReference type="EMBL" id="FTOR01000003">
    <property type="protein sequence ID" value="SIT09868.1"/>
    <property type="molecule type" value="Genomic_DNA"/>
</dbReference>